<gene>
    <name evidence="1" type="ORF">A1355_11590</name>
</gene>
<dbReference type="SUPFAM" id="SSF53335">
    <property type="entry name" value="S-adenosyl-L-methionine-dependent methyltransferases"/>
    <property type="match status" value="1"/>
</dbReference>
<name>A0A177NAJ9_9GAMM</name>
<evidence type="ECO:0000313" key="1">
    <source>
        <dbReference type="EMBL" id="OAI14912.1"/>
    </source>
</evidence>
<dbReference type="RefSeq" id="WP_064030806.1">
    <property type="nucleotide sequence ID" value="NZ_LUUK01000196.1"/>
</dbReference>
<keyword evidence="2" id="KW-1185">Reference proteome</keyword>
<dbReference type="STRING" id="702114.A1355_11590"/>
<evidence type="ECO:0008006" key="3">
    <source>
        <dbReference type="Google" id="ProtNLM"/>
    </source>
</evidence>
<dbReference type="OrthoDB" id="9810247at2"/>
<dbReference type="EMBL" id="LUUK01000196">
    <property type="protein sequence ID" value="OAI14912.1"/>
    <property type="molecule type" value="Genomic_DNA"/>
</dbReference>
<dbReference type="AlphaFoldDB" id="A0A177NAJ9"/>
<organism evidence="1 2">
    <name type="scientific">Methylomonas koyamae</name>
    <dbReference type="NCBI Taxonomy" id="702114"/>
    <lineage>
        <taxon>Bacteria</taxon>
        <taxon>Pseudomonadati</taxon>
        <taxon>Pseudomonadota</taxon>
        <taxon>Gammaproteobacteria</taxon>
        <taxon>Methylococcales</taxon>
        <taxon>Methylococcaceae</taxon>
        <taxon>Methylomonas</taxon>
    </lineage>
</organism>
<protein>
    <recommendedName>
        <fullName evidence="3">Sugar O-methyltransferase</fullName>
    </recommendedName>
</protein>
<dbReference type="InterPro" id="IPR030807">
    <property type="entry name" value="Methyltran_NanM"/>
</dbReference>
<evidence type="ECO:0000313" key="2">
    <source>
        <dbReference type="Proteomes" id="UP000077628"/>
    </source>
</evidence>
<comment type="caution">
    <text evidence="1">The sequence shown here is derived from an EMBL/GenBank/DDBJ whole genome shotgun (WGS) entry which is preliminary data.</text>
</comment>
<proteinExistence type="predicted"/>
<accession>A0A177NAJ9</accession>
<dbReference type="NCBIfam" id="TIGR04371">
    <property type="entry name" value="methyltran_NanM"/>
    <property type="match status" value="1"/>
</dbReference>
<reference evidence="2" key="1">
    <citation type="submission" date="2016-03" db="EMBL/GenBank/DDBJ databases">
        <authorList>
            <person name="Heylen K."/>
            <person name="De Vos P."/>
            <person name="Vekeman B."/>
        </authorList>
    </citation>
    <scope>NUCLEOTIDE SEQUENCE [LARGE SCALE GENOMIC DNA]</scope>
    <source>
        <strain evidence="2">R-45383</strain>
    </source>
</reference>
<dbReference type="Proteomes" id="UP000077628">
    <property type="component" value="Unassembled WGS sequence"/>
</dbReference>
<sequence>MNLEIFKELLDNIQRKGLASDRSINAFWRYQLERLAPCLSDFDSDLSNITSEQIESILQALAYDQERVSQSLNTEMLIDFATNVLPKQQKSFHASLPGEKRDVEHIGGLWFLWRKKLLEEYLSAVREHGLISSMTTIRHWWYYRKLKSFLPHKPIVSILEIGAGSGFFARLLINDNPSLRYFVVDLSEMLLTSSANLTSSFPMLQASLNSVADNSAPGLFFLETTAIEFVSSATIDVALNFNSMMEMNIETRNYYLNQIYRVCSAGALFYNVNRMQRKMSDIGEASYVNNPLTYPYRKEDVVIEWEPDELQQDYRARFGYGAIESFAISSIRRVNLPQ</sequence>
<dbReference type="InterPro" id="IPR029063">
    <property type="entry name" value="SAM-dependent_MTases_sf"/>
</dbReference>
<dbReference type="Gene3D" id="3.40.50.150">
    <property type="entry name" value="Vaccinia Virus protein VP39"/>
    <property type="match status" value="1"/>
</dbReference>